<sequence length="63" mass="7025">MCKYLELRFAPAKWSFVSLDQISAYGVPPGTNIALPKILGFLYLTSSASLQPLLALLLRIPMW</sequence>
<gene>
    <name evidence="1" type="ORF">ABT39_MTgene4101</name>
</gene>
<evidence type="ECO:0000313" key="1">
    <source>
        <dbReference type="EMBL" id="KUM48765.1"/>
    </source>
</evidence>
<dbReference type="EMBL" id="LKAM01000004">
    <property type="protein sequence ID" value="KUM48765.1"/>
    <property type="molecule type" value="Genomic_DNA"/>
</dbReference>
<reference evidence="1" key="1">
    <citation type="journal article" date="2015" name="Genome Biol. Evol.">
        <title>Organellar Genomes of White Spruce (Picea glauca): Assembly and Annotation.</title>
        <authorList>
            <person name="Jackman S.D."/>
            <person name="Warren R.L."/>
            <person name="Gibb E.A."/>
            <person name="Vandervalk B.P."/>
            <person name="Mohamadi H."/>
            <person name="Chu J."/>
            <person name="Raymond A."/>
            <person name="Pleasance S."/>
            <person name="Coope R."/>
            <person name="Wildung M.R."/>
            <person name="Ritland C.E."/>
            <person name="Bousquet J."/>
            <person name="Jones S.J."/>
            <person name="Bohlmann J."/>
            <person name="Birol I."/>
        </authorList>
    </citation>
    <scope>NUCLEOTIDE SEQUENCE [LARGE SCALE GENOMIC DNA]</scope>
    <source>
        <tissue evidence="1">Flushing bud</tissue>
    </source>
</reference>
<proteinExistence type="predicted"/>
<comment type="caution">
    <text evidence="1">The sequence shown here is derived from an EMBL/GenBank/DDBJ whole genome shotgun (WGS) entry which is preliminary data.</text>
</comment>
<dbReference type="AlphaFoldDB" id="A0A101M0Q9"/>
<keyword evidence="1" id="KW-0496">Mitochondrion</keyword>
<protein>
    <submittedName>
        <fullName evidence="1">Uncharacterized protein</fullName>
    </submittedName>
</protein>
<name>A0A101M0Q9_PICGL</name>
<accession>A0A101M0Q9</accession>
<geneLocation type="mitochondrion" evidence="1"/>
<organism evidence="1">
    <name type="scientific">Picea glauca</name>
    <name type="common">White spruce</name>
    <name type="synonym">Pinus glauca</name>
    <dbReference type="NCBI Taxonomy" id="3330"/>
    <lineage>
        <taxon>Eukaryota</taxon>
        <taxon>Viridiplantae</taxon>
        <taxon>Streptophyta</taxon>
        <taxon>Embryophyta</taxon>
        <taxon>Tracheophyta</taxon>
        <taxon>Spermatophyta</taxon>
        <taxon>Pinopsida</taxon>
        <taxon>Pinidae</taxon>
        <taxon>Conifers I</taxon>
        <taxon>Pinales</taxon>
        <taxon>Pinaceae</taxon>
        <taxon>Picea</taxon>
    </lineage>
</organism>